<evidence type="ECO:0000256" key="1">
    <source>
        <dbReference type="SAM" id="MobiDB-lite"/>
    </source>
</evidence>
<gene>
    <name evidence="2" type="ORF">NDU88_004576</name>
</gene>
<dbReference type="EMBL" id="JANPWB010000003">
    <property type="protein sequence ID" value="KAJ1200755.1"/>
    <property type="molecule type" value="Genomic_DNA"/>
</dbReference>
<dbReference type="Proteomes" id="UP001066276">
    <property type="component" value="Chromosome 2_1"/>
</dbReference>
<accession>A0AAV7VJN2</accession>
<name>A0AAV7VJN2_PLEWA</name>
<organism evidence="2 3">
    <name type="scientific">Pleurodeles waltl</name>
    <name type="common">Iberian ribbed newt</name>
    <dbReference type="NCBI Taxonomy" id="8319"/>
    <lineage>
        <taxon>Eukaryota</taxon>
        <taxon>Metazoa</taxon>
        <taxon>Chordata</taxon>
        <taxon>Craniata</taxon>
        <taxon>Vertebrata</taxon>
        <taxon>Euteleostomi</taxon>
        <taxon>Amphibia</taxon>
        <taxon>Batrachia</taxon>
        <taxon>Caudata</taxon>
        <taxon>Salamandroidea</taxon>
        <taxon>Salamandridae</taxon>
        <taxon>Pleurodelinae</taxon>
        <taxon>Pleurodeles</taxon>
    </lineage>
</organism>
<evidence type="ECO:0000313" key="3">
    <source>
        <dbReference type="Proteomes" id="UP001066276"/>
    </source>
</evidence>
<proteinExistence type="predicted"/>
<feature type="compositionally biased region" description="Low complexity" evidence="1">
    <location>
        <begin position="37"/>
        <end position="49"/>
    </location>
</feature>
<evidence type="ECO:0000313" key="2">
    <source>
        <dbReference type="EMBL" id="KAJ1200755.1"/>
    </source>
</evidence>
<sequence length="222" mass="23064">MAAGSFSRIRGPRLSPLQLVLTGTEDHTFRRLGRLVGSPPLSGPAAAPATRADRQDPPQRAPPGRAKRSRSFTTGAEGTPPRLAARGRFPHLGRPPVLPASPLERVPAPEPEGPARAPRCCPRPGLPAADHSGITRAAAHRVRSSAPSDSLSLHPSGVLSVWAAASRGSQAPRPATAPGRHVSTFTPDPFRACLAYVGPSAAHSAGSTGSRVICSSHKDLWG</sequence>
<dbReference type="AlphaFoldDB" id="A0AAV7VJN2"/>
<protein>
    <submittedName>
        <fullName evidence="2">Uncharacterized protein</fullName>
    </submittedName>
</protein>
<reference evidence="2" key="1">
    <citation type="journal article" date="2022" name="bioRxiv">
        <title>Sequencing and chromosome-scale assembly of the giantPleurodeles waltlgenome.</title>
        <authorList>
            <person name="Brown T."/>
            <person name="Elewa A."/>
            <person name="Iarovenko S."/>
            <person name="Subramanian E."/>
            <person name="Araus A.J."/>
            <person name="Petzold A."/>
            <person name="Susuki M."/>
            <person name="Suzuki K.-i.T."/>
            <person name="Hayashi T."/>
            <person name="Toyoda A."/>
            <person name="Oliveira C."/>
            <person name="Osipova E."/>
            <person name="Leigh N.D."/>
            <person name="Simon A."/>
            <person name="Yun M.H."/>
        </authorList>
    </citation>
    <scope>NUCLEOTIDE SEQUENCE</scope>
    <source>
        <strain evidence="2">20211129_DDA</strain>
        <tissue evidence="2">Liver</tissue>
    </source>
</reference>
<keyword evidence="3" id="KW-1185">Reference proteome</keyword>
<feature type="region of interest" description="Disordered" evidence="1">
    <location>
        <begin position="31"/>
        <end position="120"/>
    </location>
</feature>
<comment type="caution">
    <text evidence="2">The sequence shown here is derived from an EMBL/GenBank/DDBJ whole genome shotgun (WGS) entry which is preliminary data.</text>
</comment>